<dbReference type="GeneID" id="19471629"/>
<evidence type="ECO:0000313" key="3">
    <source>
        <dbReference type="Proteomes" id="UP000016922"/>
    </source>
</evidence>
<organism evidence="2 3">
    <name type="scientific">Glarea lozoyensis (strain ATCC 20868 / MF5171)</name>
    <dbReference type="NCBI Taxonomy" id="1116229"/>
    <lineage>
        <taxon>Eukaryota</taxon>
        <taxon>Fungi</taxon>
        <taxon>Dikarya</taxon>
        <taxon>Ascomycota</taxon>
        <taxon>Pezizomycotina</taxon>
        <taxon>Leotiomycetes</taxon>
        <taxon>Helotiales</taxon>
        <taxon>Helotiaceae</taxon>
        <taxon>Glarea</taxon>
    </lineage>
</organism>
<feature type="coiled-coil region" evidence="1">
    <location>
        <begin position="437"/>
        <end position="471"/>
    </location>
</feature>
<proteinExistence type="predicted"/>
<keyword evidence="1" id="KW-0175">Coiled coil</keyword>
<dbReference type="OrthoDB" id="3555630at2759"/>
<reference evidence="2 3" key="1">
    <citation type="journal article" date="2013" name="BMC Genomics">
        <title>Genomics-driven discovery of the pneumocandin biosynthetic gene cluster in the fungus Glarea lozoyensis.</title>
        <authorList>
            <person name="Chen L."/>
            <person name="Yue Q."/>
            <person name="Zhang X."/>
            <person name="Xiang M."/>
            <person name="Wang C."/>
            <person name="Li S."/>
            <person name="Che Y."/>
            <person name="Ortiz-Lopez F.J."/>
            <person name="Bills G.F."/>
            <person name="Liu X."/>
            <person name="An Z."/>
        </authorList>
    </citation>
    <scope>NUCLEOTIDE SEQUENCE [LARGE SCALE GENOMIC DNA]</scope>
    <source>
        <strain evidence="3">ATCC 20868 / MF5171</strain>
    </source>
</reference>
<dbReference type="STRING" id="1116229.S3DH00"/>
<dbReference type="AlphaFoldDB" id="S3DH00"/>
<evidence type="ECO:0000313" key="2">
    <source>
        <dbReference type="EMBL" id="EPE31286.1"/>
    </source>
</evidence>
<dbReference type="eggNOG" id="ENOG502T9YB">
    <property type="taxonomic scope" value="Eukaryota"/>
</dbReference>
<dbReference type="Proteomes" id="UP000016922">
    <property type="component" value="Unassembled WGS sequence"/>
</dbReference>
<accession>S3DH00</accession>
<evidence type="ECO:0000256" key="1">
    <source>
        <dbReference type="SAM" id="Coils"/>
    </source>
</evidence>
<dbReference type="OMA" id="HWAREIE"/>
<protein>
    <submittedName>
        <fullName evidence="2">Uncharacterized protein</fullName>
    </submittedName>
</protein>
<keyword evidence="3" id="KW-1185">Reference proteome</keyword>
<name>S3DH00_GLAL2</name>
<sequence>MSSAFWYIDPMATSCGDSTPIIRTPQENDPSELDFKCRGLNKSDTGSSLPKPLPQKDENEVIGDVENFGIQFELHYDLSGRNTTEILQDILWEMSWRTPVHNWDIKIVPDSMSVLAMKGRQYLKANPLSHSLGLSTLTSYSTVEEILYHGGICERLPASEGSNDIARHMFFRKDAFKDNQSLFSFSKAVSNGDRALHGVCLQGRIIFIKEHVPHPQKDCLLLLYSLTIRLQYEEYGFIRAFIDRHLSLRTSVKMPYHWQETLPPELTSQTSGSKGSGSGKIPLLNISEESSSTLLTIVIPEESVTKEEENGLLTDPNGLWTVLVVNGPPDFGSGLEPSHHLTPISQFLRGIVASLCTLRSNAQAIYRELKDLLALHDNNTIFDDENFTKSTLYHCTVKNCGEVVTCITSTLRFIRRTKKSHLDKLCRDAHAREKPGIDHWAREIEEEIFNLEDLKEEILALSAGVQESRNALHGATSVLEARLAAQQTHRMNTLAYLATLYIPLTASTHVRST</sequence>
<dbReference type="EMBL" id="KE145362">
    <property type="protein sequence ID" value="EPE31286.1"/>
    <property type="molecule type" value="Genomic_DNA"/>
</dbReference>
<dbReference type="KEGG" id="glz:GLAREA_12589"/>
<dbReference type="HOGENOM" id="CLU_531052_0_0_1"/>
<dbReference type="RefSeq" id="XP_008081561.1">
    <property type="nucleotide sequence ID" value="XM_008083370.1"/>
</dbReference>
<gene>
    <name evidence="2" type="ORF">GLAREA_12589</name>
</gene>